<evidence type="ECO:0000256" key="1">
    <source>
        <dbReference type="SAM" id="Phobius"/>
    </source>
</evidence>
<accession>A0AAU7JBP1</accession>
<dbReference type="GO" id="GO:0016020">
    <property type="term" value="C:membrane"/>
    <property type="evidence" value="ECO:0007669"/>
    <property type="project" value="InterPro"/>
</dbReference>
<proteinExistence type="predicted"/>
<keyword evidence="1" id="KW-1133">Transmembrane helix</keyword>
<organism evidence="2">
    <name type="scientific">Alsobacter sp. KACC 23698</name>
    <dbReference type="NCBI Taxonomy" id="3149229"/>
    <lineage>
        <taxon>Bacteria</taxon>
        <taxon>Pseudomonadati</taxon>
        <taxon>Pseudomonadota</taxon>
        <taxon>Alphaproteobacteria</taxon>
        <taxon>Hyphomicrobiales</taxon>
        <taxon>Alsobacteraceae</taxon>
        <taxon>Alsobacter</taxon>
    </lineage>
</organism>
<name>A0AAU7JBP1_9HYPH</name>
<dbReference type="RefSeq" id="WP_406854438.1">
    <property type="nucleotide sequence ID" value="NZ_CP157484.1"/>
</dbReference>
<dbReference type="InterPro" id="IPR047662">
    <property type="entry name" value="SemiSWEET"/>
</dbReference>
<protein>
    <submittedName>
        <fullName evidence="2">SemiSWEET transporter</fullName>
    </submittedName>
</protein>
<gene>
    <name evidence="2" type="ORF">ABEG18_18050</name>
</gene>
<dbReference type="InterPro" id="IPR004316">
    <property type="entry name" value="SWEET_rpt"/>
</dbReference>
<dbReference type="Pfam" id="PF03083">
    <property type="entry name" value="MtN3_slv"/>
    <property type="match status" value="1"/>
</dbReference>
<dbReference type="AlphaFoldDB" id="A0AAU7JBP1"/>
<sequence>MLNPVMIEAIGSLAALITTLCWIPQAWRVIRTRETRAISLPAQVALLIGVGMWLVYGVLMGIAPLVWSNVVTFALVAVIVAMKLRFG</sequence>
<feature type="transmembrane region" description="Helical" evidence="1">
    <location>
        <begin position="6"/>
        <end position="25"/>
    </location>
</feature>
<dbReference type="Gene3D" id="1.20.1280.290">
    <property type="match status" value="1"/>
</dbReference>
<keyword evidence="1" id="KW-0472">Membrane</keyword>
<evidence type="ECO:0000313" key="2">
    <source>
        <dbReference type="EMBL" id="XBO37615.1"/>
    </source>
</evidence>
<reference evidence="2" key="1">
    <citation type="submission" date="2024-05" db="EMBL/GenBank/DDBJ databases">
        <authorList>
            <person name="Kim S."/>
            <person name="Heo J."/>
            <person name="Choi H."/>
            <person name="Choi Y."/>
            <person name="Kwon S.-W."/>
            <person name="Kim Y."/>
        </authorList>
    </citation>
    <scope>NUCLEOTIDE SEQUENCE</scope>
    <source>
        <strain evidence="2">KACC 23698</strain>
    </source>
</reference>
<dbReference type="GO" id="GO:0051119">
    <property type="term" value="F:sugar transmembrane transporter activity"/>
    <property type="evidence" value="ECO:0007669"/>
    <property type="project" value="InterPro"/>
</dbReference>
<dbReference type="EMBL" id="CP157484">
    <property type="protein sequence ID" value="XBO37615.1"/>
    <property type="molecule type" value="Genomic_DNA"/>
</dbReference>
<feature type="transmembrane region" description="Helical" evidence="1">
    <location>
        <begin position="37"/>
        <end position="56"/>
    </location>
</feature>
<keyword evidence="1" id="KW-0812">Transmembrane</keyword>
<feature type="transmembrane region" description="Helical" evidence="1">
    <location>
        <begin position="62"/>
        <end position="82"/>
    </location>
</feature>
<dbReference type="NCBIfam" id="NF037968">
    <property type="entry name" value="SemiSWEET_2"/>
    <property type="match status" value="1"/>
</dbReference>